<dbReference type="InterPro" id="IPR001761">
    <property type="entry name" value="Peripla_BP/Lac1_sug-bd_dom"/>
</dbReference>
<reference evidence="6" key="2">
    <citation type="journal article" date="2021" name="PeerJ">
        <title>Extensive microbial diversity within the chicken gut microbiome revealed by metagenomics and culture.</title>
        <authorList>
            <person name="Gilroy R."/>
            <person name="Ravi A."/>
            <person name="Getino M."/>
            <person name="Pursley I."/>
            <person name="Horton D.L."/>
            <person name="Alikhan N.F."/>
            <person name="Baker D."/>
            <person name="Gharbi K."/>
            <person name="Hall N."/>
            <person name="Watson M."/>
            <person name="Adriaenssens E.M."/>
            <person name="Foster-Nyarko E."/>
            <person name="Jarju S."/>
            <person name="Secka A."/>
            <person name="Antonio M."/>
            <person name="Oren A."/>
            <person name="Chaudhuri R.R."/>
            <person name="La Ragione R."/>
            <person name="Hildebrand F."/>
            <person name="Pallen M.J."/>
        </authorList>
    </citation>
    <scope>NUCLEOTIDE SEQUENCE</scope>
    <source>
        <strain evidence="6">F6-4510</strain>
    </source>
</reference>
<dbReference type="Gene3D" id="3.40.50.2300">
    <property type="match status" value="2"/>
</dbReference>
<feature type="domain" description="HTH lacI-type" evidence="5">
    <location>
        <begin position="2"/>
        <end position="56"/>
    </location>
</feature>
<dbReference type="SMART" id="SM00354">
    <property type="entry name" value="HTH_LACI"/>
    <property type="match status" value="1"/>
</dbReference>
<dbReference type="InterPro" id="IPR010982">
    <property type="entry name" value="Lambda_DNA-bd_dom_sf"/>
</dbReference>
<dbReference type="PROSITE" id="PS50932">
    <property type="entry name" value="HTH_LACI_2"/>
    <property type="match status" value="1"/>
</dbReference>
<dbReference type="Gene3D" id="1.10.260.40">
    <property type="entry name" value="lambda repressor-like DNA-binding domains"/>
    <property type="match status" value="1"/>
</dbReference>
<sequence>MANINDVAKKAGVSKSTVSIVINNTGYVSEKTRLKVENAMKELNYIPSQIARNFSTDKSNVVGIVMPDIMHPFFSTFIKYAEQKLFEKGYMTMVCSTDDKPEVEEKYLDMLKRKVMDGIIMGSHTLKTEQYINIKRPIVTLDRFISNNIPTVCSNHARAAEIVSDMIIKKGCKDVVFITGRGIANIASSDFYKVSKSVLELKGVKVNNIKMEGKGFSVESYKNISEKAINTFPDTDCIIGVDIAIMACCRIAREKGINIPEDLKLISYDGTYITRIGDELITSVVQPIEDLATKSVEIITNLIEGNKPEKAHNIFDVSIQNGHTF</sequence>
<name>A0A9D9H2V8_9FIRM</name>
<keyword evidence="2" id="KW-0805">Transcription regulation</keyword>
<evidence type="ECO:0000256" key="4">
    <source>
        <dbReference type="ARBA" id="ARBA00023163"/>
    </source>
</evidence>
<gene>
    <name evidence="6" type="ORF">IAC55_01285</name>
</gene>
<organism evidence="6 7">
    <name type="scientific">Candidatus Fimicola merdigallinarum</name>
    <dbReference type="NCBI Taxonomy" id="2840819"/>
    <lineage>
        <taxon>Bacteria</taxon>
        <taxon>Bacillati</taxon>
        <taxon>Bacillota</taxon>
        <taxon>Clostridia</taxon>
        <taxon>Lachnospirales</taxon>
        <taxon>Lachnospiraceae</taxon>
        <taxon>Lachnospiraceae incertae sedis</taxon>
        <taxon>Candidatus Fimicola</taxon>
    </lineage>
</organism>
<evidence type="ECO:0000313" key="6">
    <source>
        <dbReference type="EMBL" id="MBO8433939.1"/>
    </source>
</evidence>
<keyword evidence="3 6" id="KW-0238">DNA-binding</keyword>
<dbReference type="PANTHER" id="PTHR30146">
    <property type="entry name" value="LACI-RELATED TRANSCRIPTIONAL REPRESSOR"/>
    <property type="match status" value="1"/>
</dbReference>
<evidence type="ECO:0000256" key="3">
    <source>
        <dbReference type="ARBA" id="ARBA00023125"/>
    </source>
</evidence>
<evidence type="ECO:0000259" key="5">
    <source>
        <dbReference type="PROSITE" id="PS50932"/>
    </source>
</evidence>
<comment type="caution">
    <text evidence="6">The sequence shown here is derived from an EMBL/GenBank/DDBJ whole genome shotgun (WGS) entry which is preliminary data.</text>
</comment>
<dbReference type="InterPro" id="IPR028082">
    <property type="entry name" value="Peripla_BP_I"/>
</dbReference>
<evidence type="ECO:0000256" key="2">
    <source>
        <dbReference type="ARBA" id="ARBA00023015"/>
    </source>
</evidence>
<dbReference type="PANTHER" id="PTHR30146:SF95">
    <property type="entry name" value="RIBOSE OPERON REPRESSOR"/>
    <property type="match status" value="1"/>
</dbReference>
<dbReference type="AlphaFoldDB" id="A0A9D9H2V8"/>
<protein>
    <submittedName>
        <fullName evidence="6">LacI family DNA-binding transcriptional regulator</fullName>
    </submittedName>
</protein>
<accession>A0A9D9H2V8</accession>
<evidence type="ECO:0000313" key="7">
    <source>
        <dbReference type="Proteomes" id="UP000823611"/>
    </source>
</evidence>
<dbReference type="GO" id="GO:0000976">
    <property type="term" value="F:transcription cis-regulatory region binding"/>
    <property type="evidence" value="ECO:0007669"/>
    <property type="project" value="TreeGrafter"/>
</dbReference>
<dbReference type="InterPro" id="IPR000843">
    <property type="entry name" value="HTH_LacI"/>
</dbReference>
<keyword evidence="1" id="KW-0678">Repressor</keyword>
<dbReference type="CDD" id="cd01392">
    <property type="entry name" value="HTH_LacI"/>
    <property type="match status" value="1"/>
</dbReference>
<proteinExistence type="predicted"/>
<dbReference type="SUPFAM" id="SSF53822">
    <property type="entry name" value="Periplasmic binding protein-like I"/>
    <property type="match status" value="1"/>
</dbReference>
<evidence type="ECO:0000256" key="1">
    <source>
        <dbReference type="ARBA" id="ARBA00022491"/>
    </source>
</evidence>
<dbReference type="GO" id="GO:0003700">
    <property type="term" value="F:DNA-binding transcription factor activity"/>
    <property type="evidence" value="ECO:0007669"/>
    <property type="project" value="TreeGrafter"/>
</dbReference>
<keyword evidence="4" id="KW-0804">Transcription</keyword>
<reference evidence="6" key="1">
    <citation type="submission" date="2020-10" db="EMBL/GenBank/DDBJ databases">
        <authorList>
            <person name="Gilroy R."/>
        </authorList>
    </citation>
    <scope>NUCLEOTIDE SEQUENCE</scope>
    <source>
        <strain evidence="6">F6-4510</strain>
    </source>
</reference>
<dbReference type="PROSITE" id="PS00356">
    <property type="entry name" value="HTH_LACI_1"/>
    <property type="match status" value="1"/>
</dbReference>
<dbReference type="Pfam" id="PF00356">
    <property type="entry name" value="LacI"/>
    <property type="match status" value="1"/>
</dbReference>
<dbReference type="CDD" id="cd06291">
    <property type="entry name" value="PBP1_Qymf-like"/>
    <property type="match status" value="1"/>
</dbReference>
<dbReference type="Pfam" id="PF00532">
    <property type="entry name" value="Peripla_BP_1"/>
    <property type="match status" value="1"/>
</dbReference>
<dbReference type="SUPFAM" id="SSF47413">
    <property type="entry name" value="lambda repressor-like DNA-binding domains"/>
    <property type="match status" value="1"/>
</dbReference>
<dbReference type="EMBL" id="JADIMX010000027">
    <property type="protein sequence ID" value="MBO8433939.1"/>
    <property type="molecule type" value="Genomic_DNA"/>
</dbReference>
<dbReference type="Proteomes" id="UP000823611">
    <property type="component" value="Unassembled WGS sequence"/>
</dbReference>